<accession>A0A0E3K1P0</accession>
<reference evidence="2 3" key="1">
    <citation type="journal article" date="2015" name="J. Biotechnol.">
        <title>Complete genome sequence of a malodorant-producing acetogen, Clostridium scatologenes ATCC 25775(T).</title>
        <authorList>
            <person name="Zhu Z."/>
            <person name="Guo T."/>
            <person name="Zheng H."/>
            <person name="Song T."/>
            <person name="Ouyang P."/>
            <person name="Xie J."/>
        </authorList>
    </citation>
    <scope>NUCLEOTIDE SEQUENCE [LARGE SCALE GENOMIC DNA]</scope>
    <source>
        <strain evidence="2 3">ATCC 25775</strain>
    </source>
</reference>
<keyword evidence="1" id="KW-0812">Transmembrane</keyword>
<gene>
    <name evidence="2" type="ORF">CSCA_3027</name>
</gene>
<dbReference type="STRING" id="1548.CSCA_3027"/>
<keyword evidence="3" id="KW-1185">Reference proteome</keyword>
<dbReference type="Proteomes" id="UP000033115">
    <property type="component" value="Chromosome"/>
</dbReference>
<dbReference type="RefSeq" id="WP_029160943.1">
    <property type="nucleotide sequence ID" value="NZ_CP009933.1"/>
</dbReference>
<proteinExistence type="predicted"/>
<evidence type="ECO:0000313" key="2">
    <source>
        <dbReference type="EMBL" id="AKA70152.1"/>
    </source>
</evidence>
<dbReference type="KEGG" id="csq:CSCA_3027"/>
<dbReference type="AlphaFoldDB" id="A0A0E3K1P0"/>
<feature type="transmembrane region" description="Helical" evidence="1">
    <location>
        <begin position="101"/>
        <end position="118"/>
    </location>
</feature>
<evidence type="ECO:0000256" key="1">
    <source>
        <dbReference type="SAM" id="Phobius"/>
    </source>
</evidence>
<organism evidence="2 3">
    <name type="scientific">Clostridium scatologenes</name>
    <dbReference type="NCBI Taxonomy" id="1548"/>
    <lineage>
        <taxon>Bacteria</taxon>
        <taxon>Bacillati</taxon>
        <taxon>Bacillota</taxon>
        <taxon>Clostridia</taxon>
        <taxon>Eubacteriales</taxon>
        <taxon>Clostridiaceae</taxon>
        <taxon>Clostridium</taxon>
    </lineage>
</organism>
<dbReference type="EMBL" id="CP009933">
    <property type="protein sequence ID" value="AKA70152.1"/>
    <property type="molecule type" value="Genomic_DNA"/>
</dbReference>
<sequence length="197" mass="23063">MFGRKFKDEVLEDIFSEYGMSFNVKMKMFNLVYKDIEEKYVDLLRKSKLNIYKEKSRLESRKCYIESNVNACNAALLVLGITMLLTYIIDFYKYDICMKTIATIIYVVIILFTMKYTTKDLKKSMIYGVAIRVLEGIEKDPKRFQLKINTSIDVGVDLEEVAATQSNEVIEKLDIINETINKVDKKVEDLKKFHDIK</sequence>
<protein>
    <submittedName>
        <fullName evidence="2">Uncharacterized protein</fullName>
    </submittedName>
</protein>
<name>A0A0E3K1P0_CLOSL</name>
<evidence type="ECO:0000313" key="3">
    <source>
        <dbReference type="Proteomes" id="UP000033115"/>
    </source>
</evidence>
<keyword evidence="1" id="KW-1133">Transmembrane helix</keyword>
<dbReference type="HOGENOM" id="CLU_1382041_0_0_9"/>
<keyword evidence="1" id="KW-0472">Membrane</keyword>
<feature type="transmembrane region" description="Helical" evidence="1">
    <location>
        <begin position="71"/>
        <end position="89"/>
    </location>
</feature>